<dbReference type="STRING" id="246404.A0A507FMS3"/>
<protein>
    <recommendedName>
        <fullName evidence="2">Trafficking protein particle complex subunit 2-like protein</fullName>
    </recommendedName>
</protein>
<gene>
    <name evidence="3" type="ORF">CcCBS67573_g01781</name>
</gene>
<evidence type="ECO:0000256" key="1">
    <source>
        <dbReference type="ARBA" id="ARBA00006626"/>
    </source>
</evidence>
<comment type="caution">
    <text evidence="3">The sequence shown here is derived from an EMBL/GenBank/DDBJ whole genome shotgun (WGS) entry which is preliminary data.</text>
</comment>
<dbReference type="SUPFAM" id="SSF64356">
    <property type="entry name" value="SNARE-like"/>
    <property type="match status" value="1"/>
</dbReference>
<organism evidence="3 4">
    <name type="scientific">Chytriomyces confervae</name>
    <dbReference type="NCBI Taxonomy" id="246404"/>
    <lineage>
        <taxon>Eukaryota</taxon>
        <taxon>Fungi</taxon>
        <taxon>Fungi incertae sedis</taxon>
        <taxon>Chytridiomycota</taxon>
        <taxon>Chytridiomycota incertae sedis</taxon>
        <taxon>Chytridiomycetes</taxon>
        <taxon>Chytridiales</taxon>
        <taxon>Chytriomycetaceae</taxon>
        <taxon>Chytriomyces</taxon>
    </lineage>
</organism>
<proteinExistence type="inferred from homology"/>
<dbReference type="EMBL" id="QEAP01000032">
    <property type="protein sequence ID" value="TPX76925.1"/>
    <property type="molecule type" value="Genomic_DNA"/>
</dbReference>
<keyword evidence="4" id="KW-1185">Reference proteome</keyword>
<dbReference type="CDD" id="cd14854">
    <property type="entry name" value="TRAPPC2L"/>
    <property type="match status" value="1"/>
</dbReference>
<evidence type="ECO:0000313" key="3">
    <source>
        <dbReference type="EMBL" id="TPX76925.1"/>
    </source>
</evidence>
<dbReference type="GO" id="GO:0005737">
    <property type="term" value="C:cytoplasm"/>
    <property type="evidence" value="ECO:0007669"/>
    <property type="project" value="GOC"/>
</dbReference>
<dbReference type="InterPro" id="IPR006722">
    <property type="entry name" value="Sedlin"/>
</dbReference>
<dbReference type="GO" id="GO:0006888">
    <property type="term" value="P:endoplasmic reticulum to Golgi vesicle-mediated transport"/>
    <property type="evidence" value="ECO:0007669"/>
    <property type="project" value="InterPro"/>
</dbReference>
<evidence type="ECO:0000313" key="4">
    <source>
        <dbReference type="Proteomes" id="UP000320333"/>
    </source>
</evidence>
<dbReference type="OrthoDB" id="18320at2759"/>
<dbReference type="Pfam" id="PF04628">
    <property type="entry name" value="Sedlin_N"/>
    <property type="match status" value="1"/>
</dbReference>
<dbReference type="Gene3D" id="3.30.450.70">
    <property type="match status" value="1"/>
</dbReference>
<dbReference type="Proteomes" id="UP000320333">
    <property type="component" value="Unassembled WGS sequence"/>
</dbReference>
<dbReference type="InterPro" id="IPR044760">
    <property type="entry name" value="TRAPPC2L"/>
</dbReference>
<name>A0A507FMS3_9FUNG</name>
<evidence type="ECO:0000256" key="2">
    <source>
        <dbReference type="ARBA" id="ARBA00024408"/>
    </source>
</evidence>
<comment type="similarity">
    <text evidence="1">Belongs to the TRAPP small subunits family. Sedlin subfamily.</text>
</comment>
<dbReference type="InterPro" id="IPR011012">
    <property type="entry name" value="Longin-like_dom_sf"/>
</dbReference>
<accession>A0A507FMS3</accession>
<reference evidence="3 4" key="1">
    <citation type="journal article" date="2019" name="Sci. Rep.">
        <title>Comparative genomics of chytrid fungi reveal insights into the obligate biotrophic and pathogenic lifestyle of Synchytrium endobioticum.</title>
        <authorList>
            <person name="van de Vossenberg B.T.L.H."/>
            <person name="Warris S."/>
            <person name="Nguyen H.D.T."/>
            <person name="van Gent-Pelzer M.P.E."/>
            <person name="Joly D.L."/>
            <person name="van de Geest H.C."/>
            <person name="Bonants P.J.M."/>
            <person name="Smith D.S."/>
            <person name="Levesque C.A."/>
            <person name="van der Lee T.A.J."/>
        </authorList>
    </citation>
    <scope>NUCLEOTIDE SEQUENCE [LARGE SCALE GENOMIC DNA]</scope>
    <source>
        <strain evidence="3 4">CBS 675.73</strain>
    </source>
</reference>
<dbReference type="PANTHER" id="PTHR12403">
    <property type="entry name" value="TRAFFICKING PROTEIN PARTICLE COMPLEX SUBUNIT 2"/>
    <property type="match status" value="1"/>
</dbReference>
<dbReference type="AlphaFoldDB" id="A0A507FMS3"/>
<sequence length="159" mass="17587">MESSSVGAAFDATNTSAKPPSSFAVLCIAVIGKNNNPLLVKSFSTRHQELKFHYCCHTACDIVEERVAPGSKNLDLYLGLLYCIEDLAVYGFMTNTKIKFIVVISMSDAAIKDIEMKNLFRRLHNQYIVLVNNPFYDVEAAPKITSKKFLAAVDSMVLG</sequence>